<organism evidence="1 2">
    <name type="scientific">Ligilactobacillus acidipiscis</name>
    <dbReference type="NCBI Taxonomy" id="89059"/>
    <lineage>
        <taxon>Bacteria</taxon>
        <taxon>Bacillati</taxon>
        <taxon>Bacillota</taxon>
        <taxon>Bacilli</taxon>
        <taxon>Lactobacillales</taxon>
        <taxon>Lactobacillaceae</taxon>
        <taxon>Ligilactobacillus</taxon>
    </lineage>
</organism>
<proteinExistence type="predicted"/>
<dbReference type="Proteomes" id="UP000190935">
    <property type="component" value="Chromosome I"/>
</dbReference>
<dbReference type="EMBL" id="LT630287">
    <property type="protein sequence ID" value="SFV41085.1"/>
    <property type="molecule type" value="Genomic_DNA"/>
</dbReference>
<dbReference type="AlphaFoldDB" id="A0A1K1KQG8"/>
<reference evidence="2" key="1">
    <citation type="submission" date="2016-11" db="EMBL/GenBank/DDBJ databases">
        <authorList>
            <person name="Papadimitriou K."/>
        </authorList>
    </citation>
    <scope>NUCLEOTIDE SEQUENCE [LARGE SCALE GENOMIC DNA]</scope>
    <source>
        <strain evidence="2">ACA-DC 1533</strain>
    </source>
</reference>
<gene>
    <name evidence="1" type="ORF">LAC1533_1664</name>
</gene>
<evidence type="ECO:0000313" key="2">
    <source>
        <dbReference type="Proteomes" id="UP000190935"/>
    </source>
</evidence>
<name>A0A1K1KQG8_9LACO</name>
<protein>
    <submittedName>
        <fullName evidence="1">Uncharacterized protein</fullName>
    </submittedName>
</protein>
<dbReference type="KEGG" id="laca:LAC1533_1664"/>
<accession>A0A1K1KQG8</accession>
<sequence length="52" mass="6134">MTSTNEKGKRSLDLSKLSKSEFNREIQRGFDDFKHDQTFTAQEIEKELNIQN</sequence>
<evidence type="ECO:0000313" key="1">
    <source>
        <dbReference type="EMBL" id="SFV41085.1"/>
    </source>
</evidence>